<accession>A0A8J3YM58</accession>
<dbReference type="PANTHER" id="PTHR21310">
    <property type="entry name" value="AMINOGLYCOSIDE PHOSPHOTRANSFERASE-RELATED-RELATED"/>
    <property type="match status" value="1"/>
</dbReference>
<dbReference type="InterPro" id="IPR002575">
    <property type="entry name" value="Aminoglycoside_PTrfase"/>
</dbReference>
<proteinExistence type="predicted"/>
<gene>
    <name evidence="2" type="ORF">Val02_33610</name>
</gene>
<dbReference type="Gene3D" id="3.90.1200.10">
    <property type="match status" value="1"/>
</dbReference>
<evidence type="ECO:0000313" key="3">
    <source>
        <dbReference type="Proteomes" id="UP000619260"/>
    </source>
</evidence>
<reference evidence="2" key="1">
    <citation type="submission" date="2021-01" db="EMBL/GenBank/DDBJ databases">
        <title>Whole genome shotgun sequence of Virgisporangium aliadipatigenens NBRC 105644.</title>
        <authorList>
            <person name="Komaki H."/>
            <person name="Tamura T."/>
        </authorList>
    </citation>
    <scope>NUCLEOTIDE SEQUENCE</scope>
    <source>
        <strain evidence="2">NBRC 105644</strain>
    </source>
</reference>
<evidence type="ECO:0000313" key="2">
    <source>
        <dbReference type="EMBL" id="GIJ46475.1"/>
    </source>
</evidence>
<dbReference type="InterPro" id="IPR011009">
    <property type="entry name" value="Kinase-like_dom_sf"/>
</dbReference>
<comment type="caution">
    <text evidence="2">The sequence shown here is derived from an EMBL/GenBank/DDBJ whole genome shotgun (WGS) entry which is preliminary data.</text>
</comment>
<organism evidence="2 3">
    <name type="scientific">Virgisporangium aliadipatigenens</name>
    <dbReference type="NCBI Taxonomy" id="741659"/>
    <lineage>
        <taxon>Bacteria</taxon>
        <taxon>Bacillati</taxon>
        <taxon>Actinomycetota</taxon>
        <taxon>Actinomycetes</taxon>
        <taxon>Micromonosporales</taxon>
        <taxon>Micromonosporaceae</taxon>
        <taxon>Virgisporangium</taxon>
    </lineage>
</organism>
<dbReference type="Pfam" id="PF01636">
    <property type="entry name" value="APH"/>
    <property type="match status" value="1"/>
</dbReference>
<sequence>MRSPTQVRLTPGQLEAYARQAFGADAVLADCAELGGGGFAAVWRLRLADGRTGVLKVGPPPGVRLLRYERDLIDAEAGYLRLVRERAQAVPTPEILYHGGNWMVTTLLPGTALPDLPPGADDAPVRHGLGAAVAHLHRVTGPRFGYPGLRVHRGAWRAAFTAMVEDLLSDGDDWGVPLPVSARRVREAVARHAWALDRVERPALLHFDLWDGNVLAVTDDGGGLALGGLVDGERYLFGDPLVDFVSPALRRRIEDEPEHPFVRGYESVAGPVRFDNAARRRLALYRLHLYLLMLVEMPSRAMVGPSSVERRERLGQLFTEEMDVLGG</sequence>
<dbReference type="Gene3D" id="3.30.200.20">
    <property type="entry name" value="Phosphorylase Kinase, domain 1"/>
    <property type="match status" value="1"/>
</dbReference>
<dbReference type="RefSeq" id="WP_203899991.1">
    <property type="nucleotide sequence ID" value="NZ_BOPF01000010.1"/>
</dbReference>
<dbReference type="AlphaFoldDB" id="A0A8J3YM58"/>
<name>A0A8J3YM58_9ACTN</name>
<dbReference type="InterPro" id="IPR051678">
    <property type="entry name" value="AGP_Transferase"/>
</dbReference>
<dbReference type="Proteomes" id="UP000619260">
    <property type="component" value="Unassembled WGS sequence"/>
</dbReference>
<dbReference type="EMBL" id="BOPF01000010">
    <property type="protein sequence ID" value="GIJ46475.1"/>
    <property type="molecule type" value="Genomic_DNA"/>
</dbReference>
<protein>
    <submittedName>
        <fullName evidence="2">Phosphotransferase</fullName>
    </submittedName>
</protein>
<feature type="domain" description="Aminoglycoside phosphotransferase" evidence="1">
    <location>
        <begin position="36"/>
        <end position="269"/>
    </location>
</feature>
<dbReference type="SUPFAM" id="SSF56112">
    <property type="entry name" value="Protein kinase-like (PK-like)"/>
    <property type="match status" value="1"/>
</dbReference>
<keyword evidence="3" id="KW-1185">Reference proteome</keyword>
<dbReference type="PANTHER" id="PTHR21310:SF15">
    <property type="entry name" value="AMINOGLYCOSIDE PHOSPHOTRANSFERASE DOMAIN-CONTAINING PROTEIN"/>
    <property type="match status" value="1"/>
</dbReference>
<evidence type="ECO:0000259" key="1">
    <source>
        <dbReference type="Pfam" id="PF01636"/>
    </source>
</evidence>